<name>W7U6N2_9STRA</name>
<evidence type="ECO:0000256" key="3">
    <source>
        <dbReference type="ARBA" id="ARBA00022832"/>
    </source>
</evidence>
<evidence type="ECO:0000256" key="1">
    <source>
        <dbReference type="ARBA" id="ARBA00006432"/>
    </source>
</evidence>
<dbReference type="SUPFAM" id="SSF56801">
    <property type="entry name" value="Acetyl-CoA synthetase-like"/>
    <property type="match status" value="1"/>
</dbReference>
<evidence type="ECO:0000313" key="6">
    <source>
        <dbReference type="EMBL" id="EWM28444.1"/>
    </source>
</evidence>
<evidence type="ECO:0000256" key="5">
    <source>
        <dbReference type="SAM" id="MobiDB-lite"/>
    </source>
</evidence>
<comment type="caution">
    <text evidence="6">The sequence shown here is derived from an EMBL/GenBank/DDBJ whole genome shotgun (WGS) entry which is preliminary data.</text>
</comment>
<keyword evidence="2" id="KW-0436">Ligase</keyword>
<keyword evidence="3" id="KW-0276">Fatty acid metabolism</keyword>
<dbReference type="AlphaFoldDB" id="W7U6N2"/>
<feature type="compositionally biased region" description="Basic and acidic residues" evidence="5">
    <location>
        <begin position="44"/>
        <end position="53"/>
    </location>
</feature>
<accession>W7U6N2</accession>
<dbReference type="PANTHER" id="PTHR43859:SF4">
    <property type="entry name" value="BUTANOATE--COA LIGASE AAE1-RELATED"/>
    <property type="match status" value="1"/>
</dbReference>
<dbReference type="Gene3D" id="2.30.38.10">
    <property type="entry name" value="Luciferase, Domain 3"/>
    <property type="match status" value="1"/>
</dbReference>
<evidence type="ECO:0000256" key="4">
    <source>
        <dbReference type="ARBA" id="ARBA00023098"/>
    </source>
</evidence>
<dbReference type="GO" id="GO:0006631">
    <property type="term" value="P:fatty acid metabolic process"/>
    <property type="evidence" value="ECO:0007669"/>
    <property type="project" value="UniProtKB-KW"/>
</dbReference>
<gene>
    <name evidence="6" type="ORF">Naga_104758g1</name>
</gene>
<dbReference type="EMBL" id="AZIL01000297">
    <property type="protein sequence ID" value="EWM28444.1"/>
    <property type="molecule type" value="Genomic_DNA"/>
</dbReference>
<evidence type="ECO:0000313" key="7">
    <source>
        <dbReference type="Proteomes" id="UP000019335"/>
    </source>
</evidence>
<comment type="similarity">
    <text evidence="1">Belongs to the ATP-dependent AMP-binding enzyme family.</text>
</comment>
<keyword evidence="4" id="KW-0443">Lipid metabolism</keyword>
<dbReference type="GO" id="GO:0016874">
    <property type="term" value="F:ligase activity"/>
    <property type="evidence" value="ECO:0007669"/>
    <property type="project" value="UniProtKB-KW"/>
</dbReference>
<dbReference type="OrthoDB" id="10253115at2759"/>
<evidence type="ECO:0000256" key="2">
    <source>
        <dbReference type="ARBA" id="ARBA00022598"/>
    </source>
</evidence>
<organism evidence="6 7">
    <name type="scientific">Nannochloropsis gaditana</name>
    <dbReference type="NCBI Taxonomy" id="72520"/>
    <lineage>
        <taxon>Eukaryota</taxon>
        <taxon>Sar</taxon>
        <taxon>Stramenopiles</taxon>
        <taxon>Ochrophyta</taxon>
        <taxon>Eustigmatophyceae</taxon>
        <taxon>Eustigmatales</taxon>
        <taxon>Monodopsidaceae</taxon>
        <taxon>Nannochloropsis</taxon>
    </lineage>
</organism>
<dbReference type="Proteomes" id="UP000019335">
    <property type="component" value="Chromosome 4"/>
</dbReference>
<sequence length="71" mass="7652">MMRGNTVMSGYLKNEAATEATFHGGWMHTGDIAVAHKNGRIQLKVREGEEKGDGQGGGEGRRGRCLGHGQR</sequence>
<protein>
    <submittedName>
        <fullName evidence="6">Acyl-synthetase</fullName>
    </submittedName>
</protein>
<reference evidence="6 7" key="1">
    <citation type="journal article" date="2014" name="Mol. Plant">
        <title>Chromosome Scale Genome Assembly and Transcriptome Profiling of Nannochloropsis gaditana in Nitrogen Depletion.</title>
        <authorList>
            <person name="Corteggiani Carpinelli E."/>
            <person name="Telatin A."/>
            <person name="Vitulo N."/>
            <person name="Forcato C."/>
            <person name="D'Angelo M."/>
            <person name="Schiavon R."/>
            <person name="Vezzi A."/>
            <person name="Giacometti G.M."/>
            <person name="Morosinotto T."/>
            <person name="Valle G."/>
        </authorList>
    </citation>
    <scope>NUCLEOTIDE SEQUENCE [LARGE SCALE GENOMIC DNA]</scope>
    <source>
        <strain evidence="6 7">B-31</strain>
    </source>
</reference>
<dbReference type="PANTHER" id="PTHR43859">
    <property type="entry name" value="ACYL-ACTIVATING ENZYME"/>
    <property type="match status" value="1"/>
</dbReference>
<keyword evidence="7" id="KW-1185">Reference proteome</keyword>
<feature type="region of interest" description="Disordered" evidence="5">
    <location>
        <begin position="43"/>
        <end position="71"/>
    </location>
</feature>
<proteinExistence type="inferred from homology"/>